<reference evidence="1" key="2">
    <citation type="journal article" date="2024" name="Plant">
        <title>Genomic evolution and insights into agronomic trait innovations of Sesamum species.</title>
        <authorList>
            <person name="Miao H."/>
            <person name="Wang L."/>
            <person name="Qu L."/>
            <person name="Liu H."/>
            <person name="Sun Y."/>
            <person name="Le M."/>
            <person name="Wang Q."/>
            <person name="Wei S."/>
            <person name="Zheng Y."/>
            <person name="Lin W."/>
            <person name="Duan Y."/>
            <person name="Cao H."/>
            <person name="Xiong S."/>
            <person name="Wang X."/>
            <person name="Wei L."/>
            <person name="Li C."/>
            <person name="Ma Q."/>
            <person name="Ju M."/>
            <person name="Zhao R."/>
            <person name="Li G."/>
            <person name="Mu C."/>
            <person name="Tian Q."/>
            <person name="Mei H."/>
            <person name="Zhang T."/>
            <person name="Gao T."/>
            <person name="Zhang H."/>
        </authorList>
    </citation>
    <scope>NUCLEOTIDE SEQUENCE</scope>
    <source>
        <strain evidence="1">KEN1</strain>
    </source>
</reference>
<accession>A0AAW2VZC7</accession>
<dbReference type="AlphaFoldDB" id="A0AAW2VZC7"/>
<protein>
    <recommendedName>
        <fullName evidence="2">Reverse transcriptase</fullName>
    </recommendedName>
</protein>
<dbReference type="PANTHER" id="PTHR31635">
    <property type="entry name" value="REVERSE TRANSCRIPTASE DOMAIN-CONTAINING PROTEIN-RELATED"/>
    <property type="match status" value="1"/>
</dbReference>
<proteinExistence type="predicted"/>
<sequence>MSSIRSLPKIRAERMKEQLGHLVHPSQNAFIPGRRIWDNIMLGQELMVGYNWVNLPPRCTLKVDFCKACDSVYWDFLLEMMRLFGFHRTFKAWIEECVISASFSILINGNHMDFSRALGAKTRRPHVSGHHMSAAVLGE</sequence>
<evidence type="ECO:0008006" key="2">
    <source>
        <dbReference type="Google" id="ProtNLM"/>
    </source>
</evidence>
<dbReference type="EMBL" id="JACGWN010000009">
    <property type="protein sequence ID" value="KAL0434316.1"/>
    <property type="molecule type" value="Genomic_DNA"/>
</dbReference>
<name>A0AAW2VZC7_9LAMI</name>
<comment type="caution">
    <text evidence="1">The sequence shown here is derived from an EMBL/GenBank/DDBJ whole genome shotgun (WGS) entry which is preliminary data.</text>
</comment>
<reference evidence="1" key="1">
    <citation type="submission" date="2020-06" db="EMBL/GenBank/DDBJ databases">
        <authorList>
            <person name="Li T."/>
            <person name="Hu X."/>
            <person name="Zhang T."/>
            <person name="Song X."/>
            <person name="Zhang H."/>
            <person name="Dai N."/>
            <person name="Sheng W."/>
            <person name="Hou X."/>
            <person name="Wei L."/>
        </authorList>
    </citation>
    <scope>NUCLEOTIDE SEQUENCE</scope>
    <source>
        <strain evidence="1">KEN1</strain>
        <tissue evidence="1">Leaf</tissue>
    </source>
</reference>
<evidence type="ECO:0000313" key="1">
    <source>
        <dbReference type="EMBL" id="KAL0434316.1"/>
    </source>
</evidence>
<gene>
    <name evidence="1" type="ORF">Slati_2765900</name>
</gene>
<dbReference type="PANTHER" id="PTHR31635:SF196">
    <property type="entry name" value="REVERSE TRANSCRIPTASE DOMAIN-CONTAINING PROTEIN-RELATED"/>
    <property type="match status" value="1"/>
</dbReference>
<organism evidence="1">
    <name type="scientific">Sesamum latifolium</name>
    <dbReference type="NCBI Taxonomy" id="2727402"/>
    <lineage>
        <taxon>Eukaryota</taxon>
        <taxon>Viridiplantae</taxon>
        <taxon>Streptophyta</taxon>
        <taxon>Embryophyta</taxon>
        <taxon>Tracheophyta</taxon>
        <taxon>Spermatophyta</taxon>
        <taxon>Magnoliopsida</taxon>
        <taxon>eudicotyledons</taxon>
        <taxon>Gunneridae</taxon>
        <taxon>Pentapetalae</taxon>
        <taxon>asterids</taxon>
        <taxon>lamiids</taxon>
        <taxon>Lamiales</taxon>
        <taxon>Pedaliaceae</taxon>
        <taxon>Sesamum</taxon>
    </lineage>
</organism>